<dbReference type="InterPro" id="IPR052529">
    <property type="entry name" value="Bact_Transport_Assoc"/>
</dbReference>
<evidence type="ECO:0000256" key="1">
    <source>
        <dbReference type="SAM" id="Phobius"/>
    </source>
</evidence>
<feature type="domain" description="DUF418" evidence="2">
    <location>
        <begin position="241"/>
        <end position="365"/>
    </location>
</feature>
<gene>
    <name evidence="3" type="ORF">GCM10007205_21760</name>
</gene>
<feature type="transmembrane region" description="Helical" evidence="1">
    <location>
        <begin position="21"/>
        <end position="41"/>
    </location>
</feature>
<feature type="transmembrane region" description="Helical" evidence="1">
    <location>
        <begin position="131"/>
        <end position="148"/>
    </location>
</feature>
<dbReference type="Proteomes" id="UP000620266">
    <property type="component" value="Unassembled WGS sequence"/>
</dbReference>
<accession>A0A8J2XYE1</accession>
<reference evidence="3" key="2">
    <citation type="submission" date="2020-09" db="EMBL/GenBank/DDBJ databases">
        <authorList>
            <person name="Sun Q."/>
            <person name="Sedlacek I."/>
        </authorList>
    </citation>
    <scope>NUCLEOTIDE SEQUENCE</scope>
    <source>
        <strain evidence="3">CCM 7086</strain>
    </source>
</reference>
<feature type="transmembrane region" description="Helical" evidence="1">
    <location>
        <begin position="337"/>
        <end position="360"/>
    </location>
</feature>
<proteinExistence type="predicted"/>
<name>A0A8J2XYE1_9BURK</name>
<feature type="transmembrane region" description="Helical" evidence="1">
    <location>
        <begin position="109"/>
        <end position="125"/>
    </location>
</feature>
<keyword evidence="1" id="KW-0472">Membrane</keyword>
<keyword evidence="4" id="KW-1185">Reference proteome</keyword>
<evidence type="ECO:0000313" key="3">
    <source>
        <dbReference type="EMBL" id="GGC12420.1"/>
    </source>
</evidence>
<dbReference type="Pfam" id="PF04235">
    <property type="entry name" value="DUF418"/>
    <property type="match status" value="1"/>
</dbReference>
<protein>
    <submittedName>
        <fullName evidence="3">Membrane protein</fullName>
    </submittedName>
</protein>
<sequence>MTASSASAAAVRPRLARIDALRGLAVFGILFVNVWSHVWGFQPLRYGVLPPDATLADMLSLALTALLAEQKFYPVFAFLFGASAVLITRAIRRRSGRWDEARRLYRRRLLWLLACGVLHGTLIWFGDILTLYGLLGCVVLLGIVGVRARTLLLHLRLWLLAFFALLGVGLWLSLQPLSGDEQAALALAAVDGVEASRQILTQGDWLAIAQLRLQDYLTMTAQSLLIVPQVAVLFLLGAWSVRRGWLTRPWRHRMLWRRTFWIGLTVGLPFNLAWATMRLLEAIDPLHPWPWTYILFATLPLGGMLLAASYVALFMLADGGPMRAVQGWLAPVGRMALTNYLLQSLLCAALLQGFGFGLGATLPPTG</sequence>
<dbReference type="InterPro" id="IPR007349">
    <property type="entry name" value="DUF418"/>
</dbReference>
<dbReference type="PANTHER" id="PTHR30590:SF2">
    <property type="entry name" value="INNER MEMBRANE PROTEIN"/>
    <property type="match status" value="1"/>
</dbReference>
<dbReference type="EMBL" id="BMCG01000004">
    <property type="protein sequence ID" value="GGC12420.1"/>
    <property type="molecule type" value="Genomic_DNA"/>
</dbReference>
<organism evidence="3 4">
    <name type="scientific">Oxalicibacterium flavum</name>
    <dbReference type="NCBI Taxonomy" id="179467"/>
    <lineage>
        <taxon>Bacteria</taxon>
        <taxon>Pseudomonadati</taxon>
        <taxon>Pseudomonadota</taxon>
        <taxon>Betaproteobacteria</taxon>
        <taxon>Burkholderiales</taxon>
        <taxon>Oxalobacteraceae</taxon>
        <taxon>Oxalicibacterium</taxon>
    </lineage>
</organism>
<feature type="transmembrane region" description="Helical" evidence="1">
    <location>
        <begin position="155"/>
        <end position="174"/>
    </location>
</feature>
<comment type="caution">
    <text evidence="3">The sequence shown here is derived from an EMBL/GenBank/DDBJ whole genome shotgun (WGS) entry which is preliminary data.</text>
</comment>
<dbReference type="PANTHER" id="PTHR30590">
    <property type="entry name" value="INNER MEMBRANE PROTEIN"/>
    <property type="match status" value="1"/>
</dbReference>
<dbReference type="AlphaFoldDB" id="A0A8J2XYE1"/>
<feature type="transmembrane region" description="Helical" evidence="1">
    <location>
        <begin position="260"/>
        <end position="280"/>
    </location>
</feature>
<reference evidence="3" key="1">
    <citation type="journal article" date="2014" name="Int. J. Syst. Evol. Microbiol.">
        <title>Complete genome sequence of Corynebacterium casei LMG S-19264T (=DSM 44701T), isolated from a smear-ripened cheese.</title>
        <authorList>
            <consortium name="US DOE Joint Genome Institute (JGI-PGF)"/>
            <person name="Walter F."/>
            <person name="Albersmeier A."/>
            <person name="Kalinowski J."/>
            <person name="Ruckert C."/>
        </authorList>
    </citation>
    <scope>NUCLEOTIDE SEQUENCE</scope>
    <source>
        <strain evidence="3">CCM 7086</strain>
    </source>
</reference>
<feature type="transmembrane region" description="Helical" evidence="1">
    <location>
        <begin position="221"/>
        <end position="239"/>
    </location>
</feature>
<keyword evidence="1" id="KW-0812">Transmembrane</keyword>
<evidence type="ECO:0000313" key="4">
    <source>
        <dbReference type="Proteomes" id="UP000620266"/>
    </source>
</evidence>
<feature type="transmembrane region" description="Helical" evidence="1">
    <location>
        <begin position="292"/>
        <end position="316"/>
    </location>
</feature>
<keyword evidence="1" id="KW-1133">Transmembrane helix</keyword>
<feature type="transmembrane region" description="Helical" evidence="1">
    <location>
        <begin position="72"/>
        <end position="88"/>
    </location>
</feature>
<evidence type="ECO:0000259" key="2">
    <source>
        <dbReference type="Pfam" id="PF04235"/>
    </source>
</evidence>